<feature type="non-terminal residue" evidence="2">
    <location>
        <position position="1"/>
    </location>
</feature>
<feature type="domain" description="DUF5648" evidence="1">
    <location>
        <begin position="69"/>
        <end position="147"/>
    </location>
</feature>
<dbReference type="AlphaFoldDB" id="A0A5C3KEA1"/>
<name>A0A5C3KEA1_COPMA</name>
<reference evidence="2 3" key="1">
    <citation type="journal article" date="2019" name="Nat. Ecol. Evol.">
        <title>Megaphylogeny resolves global patterns of mushroom evolution.</title>
        <authorList>
            <person name="Varga T."/>
            <person name="Krizsan K."/>
            <person name="Foldi C."/>
            <person name="Dima B."/>
            <person name="Sanchez-Garcia M."/>
            <person name="Sanchez-Ramirez S."/>
            <person name="Szollosi G.J."/>
            <person name="Szarkandi J.G."/>
            <person name="Papp V."/>
            <person name="Albert L."/>
            <person name="Andreopoulos W."/>
            <person name="Angelini C."/>
            <person name="Antonin V."/>
            <person name="Barry K.W."/>
            <person name="Bougher N.L."/>
            <person name="Buchanan P."/>
            <person name="Buyck B."/>
            <person name="Bense V."/>
            <person name="Catcheside P."/>
            <person name="Chovatia M."/>
            <person name="Cooper J."/>
            <person name="Damon W."/>
            <person name="Desjardin D."/>
            <person name="Finy P."/>
            <person name="Geml J."/>
            <person name="Haridas S."/>
            <person name="Hughes K."/>
            <person name="Justo A."/>
            <person name="Karasinski D."/>
            <person name="Kautmanova I."/>
            <person name="Kiss B."/>
            <person name="Kocsube S."/>
            <person name="Kotiranta H."/>
            <person name="LaButti K.M."/>
            <person name="Lechner B.E."/>
            <person name="Liimatainen K."/>
            <person name="Lipzen A."/>
            <person name="Lukacs Z."/>
            <person name="Mihaltcheva S."/>
            <person name="Morgado L.N."/>
            <person name="Niskanen T."/>
            <person name="Noordeloos M.E."/>
            <person name="Ohm R.A."/>
            <person name="Ortiz-Santana B."/>
            <person name="Ovrebo C."/>
            <person name="Racz N."/>
            <person name="Riley R."/>
            <person name="Savchenko A."/>
            <person name="Shiryaev A."/>
            <person name="Soop K."/>
            <person name="Spirin V."/>
            <person name="Szebenyi C."/>
            <person name="Tomsovsky M."/>
            <person name="Tulloss R.E."/>
            <person name="Uehling J."/>
            <person name="Grigoriev I.V."/>
            <person name="Vagvolgyi C."/>
            <person name="Papp T."/>
            <person name="Martin F.M."/>
            <person name="Miettinen O."/>
            <person name="Hibbett D.S."/>
            <person name="Nagy L.G."/>
        </authorList>
    </citation>
    <scope>NUCLEOTIDE SEQUENCE [LARGE SCALE GENOMIC DNA]</scope>
    <source>
        <strain evidence="2 3">CBS 121175</strain>
    </source>
</reference>
<sequence>DHFYTTEGDHKSHTSLINEATDSLEGYIPQGTAAFIFPSHEINTIPLYQLDLSLLSSKNQRQRTSKLGVKDHFYTTSISEREELLSLGWQDAGTVGYIFRDARSGGVPFFRLHHVEKEDHLYTVSQSEKDRATRRGYRSEGMVGFVYPGSVY</sequence>
<dbReference type="EMBL" id="ML210409">
    <property type="protein sequence ID" value="TFK18351.1"/>
    <property type="molecule type" value="Genomic_DNA"/>
</dbReference>
<dbReference type="InterPro" id="IPR043708">
    <property type="entry name" value="DUF5648"/>
</dbReference>
<organism evidence="2 3">
    <name type="scientific">Coprinopsis marcescibilis</name>
    <name type="common">Agaric fungus</name>
    <name type="synonym">Psathyrella marcescibilis</name>
    <dbReference type="NCBI Taxonomy" id="230819"/>
    <lineage>
        <taxon>Eukaryota</taxon>
        <taxon>Fungi</taxon>
        <taxon>Dikarya</taxon>
        <taxon>Basidiomycota</taxon>
        <taxon>Agaricomycotina</taxon>
        <taxon>Agaricomycetes</taxon>
        <taxon>Agaricomycetidae</taxon>
        <taxon>Agaricales</taxon>
        <taxon>Agaricineae</taxon>
        <taxon>Psathyrellaceae</taxon>
        <taxon>Coprinopsis</taxon>
    </lineage>
</organism>
<accession>A0A5C3KEA1</accession>
<dbReference type="Proteomes" id="UP000307440">
    <property type="component" value="Unassembled WGS sequence"/>
</dbReference>
<dbReference type="OrthoDB" id="9971254at2759"/>
<proteinExistence type="predicted"/>
<evidence type="ECO:0000313" key="2">
    <source>
        <dbReference type="EMBL" id="TFK18351.1"/>
    </source>
</evidence>
<keyword evidence="3" id="KW-1185">Reference proteome</keyword>
<evidence type="ECO:0000259" key="1">
    <source>
        <dbReference type="Pfam" id="PF18885"/>
    </source>
</evidence>
<dbReference type="Pfam" id="PF18885">
    <property type="entry name" value="DUF5648"/>
    <property type="match status" value="1"/>
</dbReference>
<evidence type="ECO:0000313" key="3">
    <source>
        <dbReference type="Proteomes" id="UP000307440"/>
    </source>
</evidence>
<protein>
    <recommendedName>
        <fullName evidence="1">DUF5648 domain-containing protein</fullName>
    </recommendedName>
</protein>
<gene>
    <name evidence="2" type="ORF">FA15DRAFT_603433</name>
</gene>